<evidence type="ECO:0000313" key="10">
    <source>
        <dbReference type="Proteomes" id="UP000027138"/>
    </source>
</evidence>
<keyword evidence="10" id="KW-1185">Reference proteome</keyword>
<protein>
    <recommendedName>
        <fullName evidence="11">Leucine-rich repeat-containing N-terminal plant-type domain-containing protein</fullName>
    </recommendedName>
</protein>
<keyword evidence="3" id="KW-0812">Transmembrane</keyword>
<dbReference type="FunFam" id="3.80.10.10:FF:000095">
    <property type="entry name" value="LRR receptor-like serine/threonine-protein kinase GSO1"/>
    <property type="match status" value="1"/>
</dbReference>
<comment type="subcellular location">
    <subcellularLocation>
        <location evidence="1">Membrane</location>
        <topology evidence="1">Single-pass type I membrane protein</topology>
    </subcellularLocation>
</comment>
<keyword evidence="4" id="KW-0732">Signal</keyword>
<dbReference type="Gene3D" id="3.80.10.10">
    <property type="entry name" value="Ribonuclease Inhibitor"/>
    <property type="match status" value="3"/>
</dbReference>
<proteinExistence type="predicted"/>
<accession>A0A067KLQ7</accession>
<evidence type="ECO:0008006" key="11">
    <source>
        <dbReference type="Google" id="ProtNLM"/>
    </source>
</evidence>
<evidence type="ECO:0000256" key="8">
    <source>
        <dbReference type="ARBA" id="ARBA00023170"/>
    </source>
</evidence>
<keyword evidence="7" id="KW-0472">Membrane</keyword>
<dbReference type="EMBL" id="KK914463">
    <property type="protein sequence ID" value="KDP35943.1"/>
    <property type="molecule type" value="Genomic_DNA"/>
</dbReference>
<dbReference type="InterPro" id="IPR032675">
    <property type="entry name" value="LRR_dom_sf"/>
</dbReference>
<dbReference type="OrthoDB" id="8731593at2759"/>
<keyword evidence="2" id="KW-0433">Leucine-rich repeat</keyword>
<evidence type="ECO:0000313" key="9">
    <source>
        <dbReference type="EMBL" id="KDP35943.1"/>
    </source>
</evidence>
<dbReference type="Proteomes" id="UP000027138">
    <property type="component" value="Unassembled WGS sequence"/>
</dbReference>
<evidence type="ECO:0000256" key="1">
    <source>
        <dbReference type="ARBA" id="ARBA00004479"/>
    </source>
</evidence>
<dbReference type="GO" id="GO:0016020">
    <property type="term" value="C:membrane"/>
    <property type="evidence" value="ECO:0007669"/>
    <property type="project" value="UniProtKB-SubCell"/>
</dbReference>
<keyword evidence="6" id="KW-1133">Transmembrane helix</keyword>
<dbReference type="AlphaFoldDB" id="A0A067KLQ7"/>
<keyword evidence="5" id="KW-0677">Repeat</keyword>
<evidence type="ECO:0000256" key="3">
    <source>
        <dbReference type="ARBA" id="ARBA00022692"/>
    </source>
</evidence>
<dbReference type="PANTHER" id="PTHR48053">
    <property type="entry name" value="LEUCINE RICH REPEAT FAMILY PROTEIN, EXPRESSED"/>
    <property type="match status" value="1"/>
</dbReference>
<reference evidence="9 10" key="1">
    <citation type="journal article" date="2014" name="PLoS ONE">
        <title>Global Analysis of Gene Expression Profiles in Physic Nut (Jatropha curcas L.) Seedlings Exposed to Salt Stress.</title>
        <authorList>
            <person name="Zhang L."/>
            <person name="Zhang C."/>
            <person name="Wu P."/>
            <person name="Chen Y."/>
            <person name="Li M."/>
            <person name="Jiang H."/>
            <person name="Wu G."/>
        </authorList>
    </citation>
    <scope>NUCLEOTIDE SEQUENCE [LARGE SCALE GENOMIC DNA]</scope>
    <source>
        <strain evidence="10">cv. GZQX0401</strain>
        <tissue evidence="9">Young leaves</tissue>
    </source>
</reference>
<dbReference type="PANTHER" id="PTHR48053:SF164">
    <property type="entry name" value="LEUCINE-RICH REPEAT-CONTAINING N-TERMINAL PLANT-TYPE DOMAIN-CONTAINING PROTEIN"/>
    <property type="match status" value="1"/>
</dbReference>
<organism evidence="9 10">
    <name type="scientific">Jatropha curcas</name>
    <name type="common">Barbados nut</name>
    <dbReference type="NCBI Taxonomy" id="180498"/>
    <lineage>
        <taxon>Eukaryota</taxon>
        <taxon>Viridiplantae</taxon>
        <taxon>Streptophyta</taxon>
        <taxon>Embryophyta</taxon>
        <taxon>Tracheophyta</taxon>
        <taxon>Spermatophyta</taxon>
        <taxon>Magnoliopsida</taxon>
        <taxon>eudicotyledons</taxon>
        <taxon>Gunneridae</taxon>
        <taxon>Pentapetalae</taxon>
        <taxon>rosids</taxon>
        <taxon>fabids</taxon>
        <taxon>Malpighiales</taxon>
        <taxon>Euphorbiaceae</taxon>
        <taxon>Crotonoideae</taxon>
        <taxon>Jatropheae</taxon>
        <taxon>Jatropha</taxon>
    </lineage>
</organism>
<evidence type="ECO:0000256" key="4">
    <source>
        <dbReference type="ARBA" id="ARBA00022729"/>
    </source>
</evidence>
<evidence type="ECO:0000256" key="6">
    <source>
        <dbReference type="ARBA" id="ARBA00022989"/>
    </source>
</evidence>
<keyword evidence="8" id="KW-0675">Receptor</keyword>
<dbReference type="STRING" id="180498.A0A067KLQ7"/>
<name>A0A067KLQ7_JATCU</name>
<dbReference type="InterPro" id="IPR051716">
    <property type="entry name" value="Plant_RL_S/T_kinase"/>
</dbReference>
<dbReference type="InterPro" id="IPR001611">
    <property type="entry name" value="Leu-rich_rpt"/>
</dbReference>
<dbReference type="SUPFAM" id="SSF52047">
    <property type="entry name" value="RNI-like"/>
    <property type="match status" value="1"/>
</dbReference>
<evidence type="ECO:0000256" key="7">
    <source>
        <dbReference type="ARBA" id="ARBA00023136"/>
    </source>
</evidence>
<evidence type="ECO:0000256" key="5">
    <source>
        <dbReference type="ARBA" id="ARBA00022737"/>
    </source>
</evidence>
<sequence>MPLGFTELPNLQLLKLGGNLDLRASCSQLLRGSWEKIQVLDFAYNKIHGRLPASIAKMSSLTYLDLFLNGVKKLLAGENHLVGHLPNWLGELKNLVELDLSSNSLEGPIPASLGNFQNLSELQLRANKLNGTLPDSLGQLSNLNFLDVSMNELSGVISEVHFSTPTKLDSLDLSENSFIFNVSSDWIPPFQLIYLYLGSCHLGSIPSNISKIMYFFSLSNNQMTVEIPNSIGKLKSVRVIDLSRNHFIGSIPSSIGNFSGLSALDLQNNNLSGEIPSSLSELHLLRTLHLRATGNIPPWVGEAFPHLRILGLRSNDFSGEIPPAISNLSSLQVLDLANDALNGKIPASFDNSLSGAIQASMSSITALSYLDVSNNNLSGVIPYTNQMATLMHLVMVETHVYVEVLSP</sequence>
<evidence type="ECO:0000256" key="2">
    <source>
        <dbReference type="ARBA" id="ARBA00022614"/>
    </source>
</evidence>
<dbReference type="Pfam" id="PF00560">
    <property type="entry name" value="LRR_1"/>
    <property type="match status" value="6"/>
</dbReference>
<gene>
    <name evidence="9" type="ORF">JCGZ_09915</name>
</gene>